<feature type="domain" description="AMP-dependent synthetase/ligase" evidence="5">
    <location>
        <begin position="32"/>
        <end position="397"/>
    </location>
</feature>
<dbReference type="InterPro" id="IPR025110">
    <property type="entry name" value="AMP-bd_C"/>
</dbReference>
<dbReference type="AlphaFoldDB" id="A0A1J6HMI9"/>
<evidence type="ECO:0000313" key="7">
    <source>
        <dbReference type="EMBL" id="OIS93603.1"/>
    </source>
</evidence>
<evidence type="ECO:0000259" key="6">
    <source>
        <dbReference type="Pfam" id="PF13193"/>
    </source>
</evidence>
<evidence type="ECO:0000313" key="8">
    <source>
        <dbReference type="Proteomes" id="UP000182985"/>
    </source>
</evidence>
<keyword evidence="3" id="KW-0547">Nucleotide-binding</keyword>
<comment type="caution">
    <text evidence="7">The sequence shown here is derived from an EMBL/GenBank/DDBJ whole genome shotgun (WGS) entry which is preliminary data.</text>
</comment>
<organism evidence="7 8">
    <name type="scientific">Brucella cytisi</name>
    <dbReference type="NCBI Taxonomy" id="407152"/>
    <lineage>
        <taxon>Bacteria</taxon>
        <taxon>Pseudomonadati</taxon>
        <taxon>Pseudomonadota</taxon>
        <taxon>Alphaproteobacteria</taxon>
        <taxon>Hyphomicrobiales</taxon>
        <taxon>Brucellaceae</taxon>
        <taxon>Brucella/Ochrobactrum group</taxon>
        <taxon>Brucella</taxon>
    </lineage>
</organism>
<evidence type="ECO:0000259" key="5">
    <source>
        <dbReference type="Pfam" id="PF00501"/>
    </source>
</evidence>
<dbReference type="GO" id="GO:0044539">
    <property type="term" value="P:long-chain fatty acid import into cell"/>
    <property type="evidence" value="ECO:0007669"/>
    <property type="project" value="TreeGrafter"/>
</dbReference>
<dbReference type="Pfam" id="PF13193">
    <property type="entry name" value="AMP-binding_C"/>
    <property type="match status" value="1"/>
</dbReference>
<accession>A0A1J6HMI9</accession>
<dbReference type="InterPro" id="IPR042099">
    <property type="entry name" value="ANL_N_sf"/>
</dbReference>
<evidence type="ECO:0000256" key="1">
    <source>
        <dbReference type="ARBA" id="ARBA00006432"/>
    </source>
</evidence>
<evidence type="ECO:0000256" key="4">
    <source>
        <dbReference type="ARBA" id="ARBA00022840"/>
    </source>
</evidence>
<evidence type="ECO:0000256" key="2">
    <source>
        <dbReference type="ARBA" id="ARBA00022598"/>
    </source>
</evidence>
<keyword evidence="4" id="KW-0067">ATP-binding</keyword>
<dbReference type="PROSITE" id="PS00455">
    <property type="entry name" value="AMP_BINDING"/>
    <property type="match status" value="1"/>
</dbReference>
<dbReference type="GO" id="GO:0005524">
    <property type="term" value="F:ATP binding"/>
    <property type="evidence" value="ECO:0007669"/>
    <property type="project" value="UniProtKB-KW"/>
</dbReference>
<dbReference type="GO" id="GO:0005324">
    <property type="term" value="F:long-chain fatty acid transmembrane transporter activity"/>
    <property type="evidence" value="ECO:0007669"/>
    <property type="project" value="TreeGrafter"/>
</dbReference>
<dbReference type="InterPro" id="IPR000873">
    <property type="entry name" value="AMP-dep_synth/lig_dom"/>
</dbReference>
<dbReference type="PANTHER" id="PTHR43107:SF15">
    <property type="entry name" value="FATTY ACID TRANSPORT PROTEIN 3, ISOFORM A"/>
    <property type="match status" value="1"/>
</dbReference>
<dbReference type="InterPro" id="IPR020845">
    <property type="entry name" value="AMP-binding_CS"/>
</dbReference>
<gene>
    <name evidence="7" type="ORF">BLA27_09810</name>
</gene>
<dbReference type="SUPFAM" id="SSF56801">
    <property type="entry name" value="Acetyl-CoA synthetase-like"/>
    <property type="match status" value="1"/>
</dbReference>
<dbReference type="GO" id="GO:0005886">
    <property type="term" value="C:plasma membrane"/>
    <property type="evidence" value="ECO:0007669"/>
    <property type="project" value="TreeGrafter"/>
</dbReference>
<dbReference type="Proteomes" id="UP000182985">
    <property type="component" value="Unassembled WGS sequence"/>
</dbReference>
<keyword evidence="2 7" id="KW-0436">Ligase</keyword>
<dbReference type="Gene3D" id="3.30.300.30">
    <property type="match status" value="1"/>
</dbReference>
<feature type="domain" description="AMP-binding enzyme C-terminal" evidence="6">
    <location>
        <begin position="447"/>
        <end position="523"/>
    </location>
</feature>
<dbReference type="PANTHER" id="PTHR43107">
    <property type="entry name" value="LONG-CHAIN FATTY ACID TRANSPORT PROTEIN"/>
    <property type="match status" value="1"/>
</dbReference>
<dbReference type="GO" id="GO:0004467">
    <property type="term" value="F:long-chain fatty acid-CoA ligase activity"/>
    <property type="evidence" value="ECO:0007669"/>
    <property type="project" value="TreeGrafter"/>
</dbReference>
<name>A0A1J6HMI9_9HYPH</name>
<sequence>MGLAMDHIPLQTGIPGHSDSTLDMRVLPKILAHQAEILGDKPFIEICGRKASFHDMHRISNQLANGLRALGVERSDRVALLLPNCFEFVAIWFAVAKLGAIEAPNNPDLKGELLSHNLNNCGAKVLVVDAKRLNDLARIQDQLPHIETIVLTDTDTDTARAAGVIIKHIVTFDECMTQPDQFEHIDIHYSDPMAILYTSGTTGPAKGVLMSHHHCYCWSMAMALNLGYTAADSYFCTLPLFHTDAQMFGIYLPLIFGTQTTLVESFSASRFWEQVRASGATATNLLGAMGVILARAEPRADDGDNPLRVCQCIPMVPDKSMFERRFGMNLVTGYGQTETSFVTLDTPGTTRDGSCGKPHPDWEVEIVDEHDRPVAAGVVGEIVSRPKKNWNMFSGYYRAEARTVQTLRNLWYHSGDAGYQDEDGWFYFKQRLNEAIRRRGENISAFEVETIAEAHSDIVESAAFGVPSEFTEEDIMLVAMRRPGSALTPAELVEHFRAQAPRHMIPRYIDLIDGPLPRTPTEKIARSELKKTGVTAETYDRGTR</sequence>
<keyword evidence="8" id="KW-1185">Reference proteome</keyword>
<dbReference type="EMBL" id="MOEC01000008">
    <property type="protein sequence ID" value="OIS93603.1"/>
    <property type="molecule type" value="Genomic_DNA"/>
</dbReference>
<dbReference type="Gene3D" id="3.40.50.12780">
    <property type="entry name" value="N-terminal domain of ligase-like"/>
    <property type="match status" value="1"/>
</dbReference>
<reference evidence="7 8" key="1">
    <citation type="submission" date="2016-10" db="EMBL/GenBank/DDBJ databases">
        <title>The Draft Genome Sequence of the Potato Rhizosphere Bacteria Ochrobactrum sp. IPA7.2.</title>
        <authorList>
            <person name="Gogoleva N.E."/>
            <person name="Khlopko Y.A."/>
            <person name="Burygin G.L."/>
            <person name="Plotnikov A.O."/>
        </authorList>
    </citation>
    <scope>NUCLEOTIDE SEQUENCE [LARGE SCALE GENOMIC DNA]</scope>
    <source>
        <strain evidence="7 8">IPA7.2</strain>
    </source>
</reference>
<protein>
    <submittedName>
        <fullName evidence="7">ATP-dependent acyl-CoA ligase</fullName>
    </submittedName>
</protein>
<dbReference type="InterPro" id="IPR045851">
    <property type="entry name" value="AMP-bd_C_sf"/>
</dbReference>
<dbReference type="Pfam" id="PF00501">
    <property type="entry name" value="AMP-binding"/>
    <property type="match status" value="1"/>
</dbReference>
<evidence type="ECO:0000256" key="3">
    <source>
        <dbReference type="ARBA" id="ARBA00022741"/>
    </source>
</evidence>
<proteinExistence type="inferred from homology"/>
<comment type="similarity">
    <text evidence="1">Belongs to the ATP-dependent AMP-binding enzyme family.</text>
</comment>
<dbReference type="OrthoDB" id="7315605at2"/>